<evidence type="ECO:0000256" key="2">
    <source>
        <dbReference type="ARBA" id="ARBA00022490"/>
    </source>
</evidence>
<dbReference type="InterPro" id="IPR027417">
    <property type="entry name" value="P-loop_NTPase"/>
</dbReference>
<keyword evidence="7" id="KW-1185">Reference proteome</keyword>
<dbReference type="InterPro" id="IPR000488">
    <property type="entry name" value="Death_dom"/>
</dbReference>
<dbReference type="Pfam" id="PF00531">
    <property type="entry name" value="Death"/>
    <property type="match status" value="1"/>
</dbReference>
<dbReference type="PANTHER" id="PTHR45690:SF19">
    <property type="entry name" value="NACHT, LRR AND PYD DOMAINS-CONTAINING PROTEIN 3"/>
    <property type="match status" value="1"/>
</dbReference>
<feature type="domain" description="NACHT" evidence="6">
    <location>
        <begin position="320"/>
        <end position="473"/>
    </location>
</feature>
<feature type="domain" description="DED" evidence="5">
    <location>
        <begin position="143"/>
        <end position="222"/>
    </location>
</feature>
<dbReference type="CDD" id="cd00045">
    <property type="entry name" value="DED"/>
    <property type="match status" value="1"/>
</dbReference>
<gene>
    <name evidence="8" type="primary">LOC136076689</name>
</gene>
<name>A0ABM4BAY8_HYDVU</name>
<dbReference type="InterPro" id="IPR011029">
    <property type="entry name" value="DEATH-like_dom_sf"/>
</dbReference>
<dbReference type="Pfam" id="PF01335">
    <property type="entry name" value="DED"/>
    <property type="match status" value="1"/>
</dbReference>
<dbReference type="SUPFAM" id="SSF47986">
    <property type="entry name" value="DEATH domain"/>
    <property type="match status" value="2"/>
</dbReference>
<keyword evidence="3" id="KW-0677">Repeat</keyword>
<dbReference type="InterPro" id="IPR050637">
    <property type="entry name" value="NLRP_innate_immun_reg"/>
</dbReference>
<dbReference type="Pfam" id="PF05729">
    <property type="entry name" value="NACHT"/>
    <property type="match status" value="1"/>
</dbReference>
<evidence type="ECO:0000259" key="4">
    <source>
        <dbReference type="Pfam" id="PF00531"/>
    </source>
</evidence>
<reference evidence="8" key="2">
    <citation type="submission" date="2025-08" db="UniProtKB">
        <authorList>
            <consortium name="RefSeq"/>
        </authorList>
    </citation>
    <scope>IDENTIFICATION</scope>
</reference>
<dbReference type="GeneID" id="136076689"/>
<feature type="domain" description="Death" evidence="4">
    <location>
        <begin position="25"/>
        <end position="97"/>
    </location>
</feature>
<reference evidence="7" key="1">
    <citation type="submission" date="2025-05" db="UniProtKB">
        <authorList>
            <consortium name="RefSeq"/>
        </authorList>
    </citation>
    <scope>NUCLEOTIDE SEQUENCE [LARGE SCALE GENOMIC DNA]</scope>
</reference>
<dbReference type="Gene3D" id="1.10.533.10">
    <property type="entry name" value="Death Domain, Fas"/>
    <property type="match status" value="2"/>
</dbReference>
<dbReference type="RefSeq" id="XP_065646095.1">
    <property type="nucleotide sequence ID" value="XM_065790023.1"/>
</dbReference>
<evidence type="ECO:0000313" key="8">
    <source>
        <dbReference type="RefSeq" id="XP_065646095.1"/>
    </source>
</evidence>
<evidence type="ECO:0000256" key="1">
    <source>
        <dbReference type="ARBA" id="ARBA00004496"/>
    </source>
</evidence>
<dbReference type="Gene3D" id="3.40.50.300">
    <property type="entry name" value="P-loop containing nucleotide triphosphate hydrolases"/>
    <property type="match status" value="1"/>
</dbReference>
<dbReference type="InterPro" id="IPR007111">
    <property type="entry name" value="NACHT_NTPase"/>
</dbReference>
<keyword evidence="2" id="KW-0963">Cytoplasm</keyword>
<dbReference type="PANTHER" id="PTHR45690">
    <property type="entry name" value="NACHT, LRR AND PYD DOMAINS-CONTAINING PROTEIN 12"/>
    <property type="match status" value="1"/>
</dbReference>
<dbReference type="SUPFAM" id="SSF52540">
    <property type="entry name" value="P-loop containing nucleoside triphosphate hydrolases"/>
    <property type="match status" value="1"/>
</dbReference>
<evidence type="ECO:0000259" key="5">
    <source>
        <dbReference type="Pfam" id="PF01335"/>
    </source>
</evidence>
<comment type="subcellular location">
    <subcellularLocation>
        <location evidence="1">Cytoplasm</location>
    </subcellularLocation>
</comment>
<evidence type="ECO:0000313" key="7">
    <source>
        <dbReference type="Proteomes" id="UP001652625"/>
    </source>
</evidence>
<dbReference type="Proteomes" id="UP001652625">
    <property type="component" value="Chromosome 02"/>
</dbReference>
<proteinExistence type="predicted"/>
<evidence type="ECO:0000259" key="6">
    <source>
        <dbReference type="Pfam" id="PF05729"/>
    </source>
</evidence>
<protein>
    <submittedName>
        <fullName evidence="8">Uncharacterized protein LOC136076689 isoform X1</fullName>
    </submittedName>
</protein>
<evidence type="ECO:0000256" key="3">
    <source>
        <dbReference type="ARBA" id="ARBA00022737"/>
    </source>
</evidence>
<accession>A0ABM4BAY8</accession>
<organism evidence="7 8">
    <name type="scientific">Hydra vulgaris</name>
    <name type="common">Hydra</name>
    <name type="synonym">Hydra attenuata</name>
    <dbReference type="NCBI Taxonomy" id="6087"/>
    <lineage>
        <taxon>Eukaryota</taxon>
        <taxon>Metazoa</taxon>
        <taxon>Cnidaria</taxon>
        <taxon>Hydrozoa</taxon>
        <taxon>Hydroidolina</taxon>
        <taxon>Anthoathecata</taxon>
        <taxon>Aplanulata</taxon>
        <taxon>Hydridae</taxon>
        <taxon>Hydra</taxon>
    </lineage>
</organism>
<dbReference type="InterPro" id="IPR001875">
    <property type="entry name" value="DED_dom"/>
</dbReference>
<dbReference type="CDD" id="cd01670">
    <property type="entry name" value="Death"/>
    <property type="match status" value="1"/>
</dbReference>
<sequence length="891" mass="104788">MAQNNRYPKKHEDILYSQEFKLNFSESIGVYWRTLGRRLNIGDNYLEIIDQDNNKTEDKAYSMLTTWLRMNDNLTLEDLKTALRNMRRMDLIRKIDEFAEISNSPVSSTKFSAKKETSNSPVNSTKFSAKKDYYFKEMDNKKYRDILLKIADNLLDKDVEAIKFYYSQQIGYGHLERIKTPIELIQTLERCMLLGIDNYDDFVEVLNKIKRNDLANYFSKTSNSPVSSTKFSAKKGTSEICTALKRFYLTNYGKICEVQPPLKIPTNVDLMHKFVDLCMVDAVNTQTDVVFSVEREDFLKRQLRYTPIPYSEIFMKEKSVTLISGIAGIGKTWLLRKCLLDWSNGQIWENVKLVFYLECRRLNQCQNIGNINELVNFFYKEIINDFDINIHPALFIIDGLDEFKYLNELINPSSSCSYPIVNALTEIQKYKYVVAGRVYAIDKYQSITTEHCDKINIQIMGFNESGINNYIENNVLEDKKDVVKATLKESAIVKSMSSVPFYLSSMCKIISNSRNLYKNSFLTMTDLYANIFLHFLQKHIIKNNELIYQFMENNSNKKYILNICKIAYQLFIENRVIFSEEDIQTFIVDFDKKEENLFGFIERIETNLGYFYQFAHLTIMEFCASVYAYNCLSSEEIIANEKLKSCLSMICGLTNKNQSSLLKFLVNLNPLKETCEESLSLFFIFDRLLKLSRQNKNDYQLKTYYVNLFIECFYESQSSFTDEIKLIVDEREWGISIDDGKTSYETSCENYFVNHYIKSGRKLSWLFVAKNILSDEEKNLIIQCSTNVREVSFHCPIKFEGWKPKDKIERLSINISRYLITKKDFEENFLPWINLCEGLYLSLHDDIDFIEEIYEWIRCLNVKLLKINYRGYFRNLDELKNFITRKKCLIS</sequence>